<dbReference type="Gene3D" id="3.30.160.390">
    <property type="entry name" value="Integrase, DNA-binding domain"/>
    <property type="match status" value="1"/>
</dbReference>
<dbReference type="InterPro" id="IPR038488">
    <property type="entry name" value="Integrase_DNA-bd_sf"/>
</dbReference>
<dbReference type="EMBL" id="UOEF01000010">
    <property type="protein sequence ID" value="VAV87329.1"/>
    <property type="molecule type" value="Genomic_DNA"/>
</dbReference>
<proteinExistence type="predicted"/>
<dbReference type="AlphaFoldDB" id="A0A3B0R525"/>
<protein>
    <submittedName>
        <fullName evidence="1">Uncharacterized protein</fullName>
    </submittedName>
</protein>
<name>A0A3B0R525_9ZZZZ</name>
<gene>
    <name evidence="1" type="ORF">MNBD_ALPHA04-2157</name>
</gene>
<feature type="non-terminal residue" evidence="1">
    <location>
        <position position="65"/>
    </location>
</feature>
<accession>A0A3B0R525</accession>
<sequence>MAAKPRIKKLTKRSIDAAHPMKKRYIIWDEELKGFGLRVETSGVKSLLVRYRPGGGRKAPLKQIT</sequence>
<reference evidence="1" key="1">
    <citation type="submission" date="2018-06" db="EMBL/GenBank/DDBJ databases">
        <authorList>
            <person name="Zhirakovskaya E."/>
        </authorList>
    </citation>
    <scope>NUCLEOTIDE SEQUENCE</scope>
</reference>
<organism evidence="1">
    <name type="scientific">hydrothermal vent metagenome</name>
    <dbReference type="NCBI Taxonomy" id="652676"/>
    <lineage>
        <taxon>unclassified sequences</taxon>
        <taxon>metagenomes</taxon>
        <taxon>ecological metagenomes</taxon>
    </lineage>
</organism>
<evidence type="ECO:0000313" key="1">
    <source>
        <dbReference type="EMBL" id="VAV87329.1"/>
    </source>
</evidence>